<dbReference type="PANTHER" id="PTHR11136:SF5">
    <property type="entry name" value="FOLYLPOLYGLUTAMATE SYNTHASE, MITOCHONDRIAL"/>
    <property type="match status" value="1"/>
</dbReference>
<gene>
    <name evidence="14" type="ORF">PAC_18667</name>
</gene>
<dbReference type="SUPFAM" id="SSF53623">
    <property type="entry name" value="MurD-like peptide ligases, catalytic domain"/>
    <property type="match status" value="1"/>
</dbReference>
<dbReference type="SUPFAM" id="SSF53244">
    <property type="entry name" value="MurD-like peptide ligases, peptide-binding domain"/>
    <property type="match status" value="1"/>
</dbReference>
<organism evidence="14 15">
    <name type="scientific">Phialocephala subalpina</name>
    <dbReference type="NCBI Taxonomy" id="576137"/>
    <lineage>
        <taxon>Eukaryota</taxon>
        <taxon>Fungi</taxon>
        <taxon>Dikarya</taxon>
        <taxon>Ascomycota</taxon>
        <taxon>Pezizomycotina</taxon>
        <taxon>Leotiomycetes</taxon>
        <taxon>Helotiales</taxon>
        <taxon>Mollisiaceae</taxon>
        <taxon>Phialocephala</taxon>
        <taxon>Phialocephala fortinii species complex</taxon>
    </lineage>
</organism>
<dbReference type="PANTHER" id="PTHR11136">
    <property type="entry name" value="FOLYLPOLYGLUTAMATE SYNTHASE-RELATED"/>
    <property type="match status" value="1"/>
</dbReference>
<evidence type="ECO:0000256" key="7">
    <source>
        <dbReference type="ARBA" id="ARBA00022741"/>
    </source>
</evidence>
<evidence type="ECO:0000256" key="6">
    <source>
        <dbReference type="ARBA" id="ARBA00022723"/>
    </source>
</evidence>
<dbReference type="STRING" id="576137.A0A1L7XUQ7"/>
<evidence type="ECO:0000313" key="14">
    <source>
        <dbReference type="EMBL" id="CZR68768.1"/>
    </source>
</evidence>
<dbReference type="AlphaFoldDB" id="A0A1L7XUQ7"/>
<evidence type="ECO:0000256" key="10">
    <source>
        <dbReference type="ARBA" id="ARBA00030592"/>
    </source>
</evidence>
<evidence type="ECO:0000256" key="11">
    <source>
        <dbReference type="ARBA" id="ARBA00030876"/>
    </source>
</evidence>
<keyword evidence="4" id="KW-0554">One-carbon metabolism</keyword>
<dbReference type="Proteomes" id="UP000184330">
    <property type="component" value="Unassembled WGS sequence"/>
</dbReference>
<evidence type="ECO:0000256" key="13">
    <source>
        <dbReference type="SAM" id="MobiDB-lite"/>
    </source>
</evidence>
<evidence type="ECO:0000256" key="9">
    <source>
        <dbReference type="ARBA" id="ARBA00022842"/>
    </source>
</evidence>
<evidence type="ECO:0000313" key="15">
    <source>
        <dbReference type="Proteomes" id="UP000184330"/>
    </source>
</evidence>
<evidence type="ECO:0000256" key="3">
    <source>
        <dbReference type="ARBA" id="ARBA00013025"/>
    </source>
</evidence>
<dbReference type="EMBL" id="FJOG01000059">
    <property type="protein sequence ID" value="CZR68768.1"/>
    <property type="molecule type" value="Genomic_DNA"/>
</dbReference>
<evidence type="ECO:0000256" key="2">
    <source>
        <dbReference type="ARBA" id="ARBA00008276"/>
    </source>
</evidence>
<dbReference type="GO" id="GO:0005739">
    <property type="term" value="C:mitochondrion"/>
    <property type="evidence" value="ECO:0007669"/>
    <property type="project" value="TreeGrafter"/>
</dbReference>
<keyword evidence="8" id="KW-0067">ATP-binding</keyword>
<evidence type="ECO:0000256" key="8">
    <source>
        <dbReference type="ARBA" id="ARBA00022840"/>
    </source>
</evidence>
<keyword evidence="15" id="KW-1185">Reference proteome</keyword>
<keyword evidence="6" id="KW-0479">Metal-binding</keyword>
<name>A0A1L7XUQ7_9HELO</name>
<dbReference type="Gene3D" id="3.90.190.20">
    <property type="entry name" value="Mur ligase, C-terminal domain"/>
    <property type="match status" value="1"/>
</dbReference>
<accession>A0A1L7XUQ7</accession>
<evidence type="ECO:0000256" key="12">
    <source>
        <dbReference type="ARBA" id="ARBA00047493"/>
    </source>
</evidence>
<proteinExistence type="inferred from homology"/>
<dbReference type="InterPro" id="IPR036565">
    <property type="entry name" value="Mur-like_cat_sf"/>
</dbReference>
<dbReference type="GO" id="GO:0046872">
    <property type="term" value="F:metal ion binding"/>
    <property type="evidence" value="ECO:0007669"/>
    <property type="project" value="UniProtKB-KW"/>
</dbReference>
<evidence type="ECO:0000256" key="4">
    <source>
        <dbReference type="ARBA" id="ARBA00022563"/>
    </source>
</evidence>
<evidence type="ECO:0000256" key="5">
    <source>
        <dbReference type="ARBA" id="ARBA00022598"/>
    </source>
</evidence>
<protein>
    <recommendedName>
        <fullName evidence="3">tetrahydrofolate synthase</fullName>
        <ecNumber evidence="3">6.3.2.17</ecNumber>
    </recommendedName>
    <alternativeName>
        <fullName evidence="11">Folylpoly-gamma-glutamate synthetase</fullName>
    </alternativeName>
    <alternativeName>
        <fullName evidence="10">Tetrahydrofolylpolyglutamate synthase</fullName>
    </alternativeName>
</protein>
<dbReference type="GO" id="GO:0005524">
    <property type="term" value="F:ATP binding"/>
    <property type="evidence" value="ECO:0007669"/>
    <property type="project" value="UniProtKB-KW"/>
</dbReference>
<sequence>MKEDQEMPLLDRSYKRAVELTKARIREQRSNVPGKPTPGVRPMPRLNGEAQLTGVPSIYGMKEWLGELGHSAEDINRLNVIHVAGTKGKGSTCAFIESFLRAHGKRTGFPRKTGLYTSPHLIVPEERIRINFQPLSRALFAKYFFEVEDILSKGEGRRPRFLQLYFIFALHAFIREGVDAAIIETHHGGEYDSTNVVEKPVVTCVTTLGLDHVQQLGSSLESIAWHKAGIFKPGARAVSAPAVPEATAMLENRALEKGASLEFADNNPVLPEGVAQIEPAVLRTNCSVAISGARAFIEATAGEKPSSLSDSDITEGIKQWSWPGRFQTEHDGPNTWYLDGAHNDISLTAASAWFLSHTTSSPLPKILIFAQITKVREGGPVVECLARALAGNIKHVIFTTYRKDQDAVVGRSEKQFDVVGINKAYAEVWKKVQPDAEVSVEGTIEGALEKAREIGKESGGMQTLITGSQHLVGPALALIRPQPADHLDT</sequence>
<dbReference type="GO" id="GO:0006730">
    <property type="term" value="P:one-carbon metabolic process"/>
    <property type="evidence" value="ECO:0007669"/>
    <property type="project" value="UniProtKB-KW"/>
</dbReference>
<comment type="pathway">
    <text evidence="1">Cofactor biosynthesis; tetrahydrofolylpolyglutamate biosynthesis.</text>
</comment>
<dbReference type="OrthoDB" id="5212574at2759"/>
<comment type="catalytic activity">
    <reaction evidence="12">
        <text>(6S)-5,6,7,8-tetrahydrofolyl-(gamma-L-Glu)(n) + L-glutamate + ATP = (6S)-5,6,7,8-tetrahydrofolyl-(gamma-L-Glu)(n+1) + ADP + phosphate + H(+)</text>
        <dbReference type="Rhea" id="RHEA:10580"/>
        <dbReference type="Rhea" id="RHEA-COMP:14738"/>
        <dbReference type="Rhea" id="RHEA-COMP:14740"/>
        <dbReference type="ChEBI" id="CHEBI:15378"/>
        <dbReference type="ChEBI" id="CHEBI:29985"/>
        <dbReference type="ChEBI" id="CHEBI:30616"/>
        <dbReference type="ChEBI" id="CHEBI:43474"/>
        <dbReference type="ChEBI" id="CHEBI:141005"/>
        <dbReference type="ChEBI" id="CHEBI:456216"/>
        <dbReference type="EC" id="6.3.2.17"/>
    </reaction>
</comment>
<reference evidence="14 15" key="1">
    <citation type="submission" date="2016-03" db="EMBL/GenBank/DDBJ databases">
        <authorList>
            <person name="Ploux O."/>
        </authorList>
    </citation>
    <scope>NUCLEOTIDE SEQUENCE [LARGE SCALE GENOMIC DNA]</scope>
    <source>
        <strain evidence="14 15">UAMH 11012</strain>
    </source>
</reference>
<dbReference type="InterPro" id="IPR001645">
    <property type="entry name" value="Folylpolyglutamate_synth"/>
</dbReference>
<dbReference type="NCBIfam" id="TIGR01499">
    <property type="entry name" value="folC"/>
    <property type="match status" value="1"/>
</dbReference>
<keyword evidence="9" id="KW-0460">Magnesium</keyword>
<keyword evidence="5" id="KW-0436">Ligase</keyword>
<keyword evidence="7" id="KW-0547">Nucleotide-binding</keyword>
<evidence type="ECO:0000256" key="1">
    <source>
        <dbReference type="ARBA" id="ARBA00005150"/>
    </source>
</evidence>
<dbReference type="GO" id="GO:0005829">
    <property type="term" value="C:cytosol"/>
    <property type="evidence" value="ECO:0007669"/>
    <property type="project" value="TreeGrafter"/>
</dbReference>
<feature type="region of interest" description="Disordered" evidence="13">
    <location>
        <begin position="27"/>
        <end position="47"/>
    </location>
</feature>
<dbReference type="GO" id="GO:0004326">
    <property type="term" value="F:tetrahydrofolylpolyglutamate synthase activity"/>
    <property type="evidence" value="ECO:0007669"/>
    <property type="project" value="UniProtKB-EC"/>
</dbReference>
<dbReference type="InterPro" id="IPR036615">
    <property type="entry name" value="Mur_ligase_C_dom_sf"/>
</dbReference>
<dbReference type="Gene3D" id="3.40.1190.10">
    <property type="entry name" value="Mur-like, catalytic domain"/>
    <property type="match status" value="1"/>
</dbReference>
<dbReference type="UniPathway" id="UPA00850"/>
<comment type="similarity">
    <text evidence="2">Belongs to the folylpolyglutamate synthase family.</text>
</comment>
<dbReference type="EC" id="6.3.2.17" evidence="3"/>